<dbReference type="InterPro" id="IPR022791">
    <property type="entry name" value="L-PG_synthase/AglD"/>
</dbReference>
<keyword evidence="4 6" id="KW-1133">Transmembrane helix</keyword>
<keyword evidence="5 6" id="KW-0472">Membrane</keyword>
<proteinExistence type="predicted"/>
<gene>
    <name evidence="7" type="ORF">ACFQV2_26470</name>
</gene>
<dbReference type="Proteomes" id="UP001596512">
    <property type="component" value="Unassembled WGS sequence"/>
</dbReference>
<organism evidence="7 8">
    <name type="scientific">Actinokineospora soli</name>
    <dbReference type="NCBI Taxonomy" id="1048753"/>
    <lineage>
        <taxon>Bacteria</taxon>
        <taxon>Bacillati</taxon>
        <taxon>Actinomycetota</taxon>
        <taxon>Actinomycetes</taxon>
        <taxon>Pseudonocardiales</taxon>
        <taxon>Pseudonocardiaceae</taxon>
        <taxon>Actinokineospora</taxon>
    </lineage>
</organism>
<sequence length="300" mass="30895">MNLRPWWPVLRVGVALALLVALVWRFGVGAFGDGFAAVSVGNVLAALGIGVVSTVACAVRWWVVARRFGLGLSVGAAVASYYQSQVLNAVLPAGVLGDVHRAVSHGAREGAVGRGVRAVVWERGVGQVVLVVVTVLLLALEPLLPIPDSLVVIALALALGVAVWRRRDIRQLGLPALAAAAALSLAAIACYLALFLLAARSTGVAAPLTTVVVLGAAALLVMALPLSIGGWGPREAFLAAAFGTAGLGADAGLKTAILYGVLALVSTLPGLPLLLHRRQVPRESPDEVRQDRLPLRSGAQ</sequence>
<evidence type="ECO:0000256" key="4">
    <source>
        <dbReference type="ARBA" id="ARBA00022989"/>
    </source>
</evidence>
<name>A0ABW2TTP2_9PSEU</name>
<evidence type="ECO:0000313" key="8">
    <source>
        <dbReference type="Proteomes" id="UP001596512"/>
    </source>
</evidence>
<dbReference type="EMBL" id="JBHTEY010000004">
    <property type="protein sequence ID" value="MFC7616484.1"/>
    <property type="molecule type" value="Genomic_DNA"/>
</dbReference>
<evidence type="ECO:0000313" key="7">
    <source>
        <dbReference type="EMBL" id="MFC7616484.1"/>
    </source>
</evidence>
<evidence type="ECO:0000256" key="6">
    <source>
        <dbReference type="SAM" id="Phobius"/>
    </source>
</evidence>
<feature type="transmembrane region" description="Helical" evidence="6">
    <location>
        <begin position="124"/>
        <end position="140"/>
    </location>
</feature>
<comment type="subcellular location">
    <subcellularLocation>
        <location evidence="1">Cell membrane</location>
        <topology evidence="1">Multi-pass membrane protein</topology>
    </subcellularLocation>
</comment>
<evidence type="ECO:0000256" key="2">
    <source>
        <dbReference type="ARBA" id="ARBA00022475"/>
    </source>
</evidence>
<feature type="transmembrane region" description="Helical" evidence="6">
    <location>
        <begin position="204"/>
        <end position="224"/>
    </location>
</feature>
<evidence type="ECO:0000256" key="5">
    <source>
        <dbReference type="ARBA" id="ARBA00023136"/>
    </source>
</evidence>
<evidence type="ECO:0000256" key="3">
    <source>
        <dbReference type="ARBA" id="ARBA00022692"/>
    </source>
</evidence>
<feature type="transmembrane region" description="Helical" evidence="6">
    <location>
        <begin position="257"/>
        <end position="275"/>
    </location>
</feature>
<keyword evidence="8" id="KW-1185">Reference proteome</keyword>
<evidence type="ECO:0000256" key="1">
    <source>
        <dbReference type="ARBA" id="ARBA00004651"/>
    </source>
</evidence>
<comment type="caution">
    <text evidence="7">The sequence shown here is derived from an EMBL/GenBank/DDBJ whole genome shotgun (WGS) entry which is preliminary data.</text>
</comment>
<feature type="transmembrane region" description="Helical" evidence="6">
    <location>
        <begin position="42"/>
        <end position="63"/>
    </location>
</feature>
<keyword evidence="2" id="KW-1003">Cell membrane</keyword>
<reference evidence="8" key="1">
    <citation type="journal article" date="2019" name="Int. J. Syst. Evol. Microbiol.">
        <title>The Global Catalogue of Microorganisms (GCM) 10K type strain sequencing project: providing services to taxonomists for standard genome sequencing and annotation.</title>
        <authorList>
            <consortium name="The Broad Institute Genomics Platform"/>
            <consortium name="The Broad Institute Genome Sequencing Center for Infectious Disease"/>
            <person name="Wu L."/>
            <person name="Ma J."/>
        </authorList>
    </citation>
    <scope>NUCLEOTIDE SEQUENCE [LARGE SCALE GENOMIC DNA]</scope>
    <source>
        <strain evidence="8">JCM 17695</strain>
    </source>
</reference>
<protein>
    <submittedName>
        <fullName evidence="7">YbhN family protein</fullName>
    </submittedName>
</protein>
<feature type="transmembrane region" description="Helical" evidence="6">
    <location>
        <begin position="176"/>
        <end position="198"/>
    </location>
</feature>
<dbReference type="PANTHER" id="PTHR40277">
    <property type="entry name" value="BLL5419 PROTEIN"/>
    <property type="match status" value="1"/>
</dbReference>
<dbReference type="Pfam" id="PF03706">
    <property type="entry name" value="LPG_synthase_TM"/>
    <property type="match status" value="2"/>
</dbReference>
<dbReference type="PANTHER" id="PTHR40277:SF1">
    <property type="entry name" value="BLL5419 PROTEIN"/>
    <property type="match status" value="1"/>
</dbReference>
<accession>A0ABW2TTP2</accession>
<keyword evidence="3 6" id="KW-0812">Transmembrane</keyword>